<name>A0A562R8L9_9BURK</name>
<reference evidence="2 3" key="1">
    <citation type="journal article" date="2015" name="Stand. Genomic Sci.">
        <title>Genomic Encyclopedia of Bacterial and Archaeal Type Strains, Phase III: the genomes of soil and plant-associated and newly described type strains.</title>
        <authorList>
            <person name="Whitman W.B."/>
            <person name="Woyke T."/>
            <person name="Klenk H.P."/>
            <person name="Zhou Y."/>
            <person name="Lilburn T.G."/>
            <person name="Beck B.J."/>
            <person name="De Vos P."/>
            <person name="Vandamme P."/>
            <person name="Eisen J.A."/>
            <person name="Garrity G."/>
            <person name="Hugenholtz P."/>
            <person name="Kyrpides N.C."/>
        </authorList>
    </citation>
    <scope>NUCLEOTIDE SEQUENCE [LARGE SCALE GENOMIC DNA]</scope>
    <source>
        <strain evidence="2 3">CGMCC 1.10822</strain>
    </source>
</reference>
<dbReference type="RefSeq" id="WP_145649680.1">
    <property type="nucleotide sequence ID" value="NZ_VLLB01000004.1"/>
</dbReference>
<dbReference type="Proteomes" id="UP000318431">
    <property type="component" value="Unassembled WGS sequence"/>
</dbReference>
<evidence type="ECO:0000313" key="2">
    <source>
        <dbReference type="EMBL" id="TWI65387.1"/>
    </source>
</evidence>
<feature type="transmembrane region" description="Helical" evidence="1">
    <location>
        <begin position="45"/>
        <end position="68"/>
    </location>
</feature>
<evidence type="ECO:0000256" key="1">
    <source>
        <dbReference type="SAM" id="Phobius"/>
    </source>
</evidence>
<keyword evidence="1" id="KW-1133">Transmembrane helix</keyword>
<evidence type="ECO:0000313" key="3">
    <source>
        <dbReference type="Proteomes" id="UP000318431"/>
    </source>
</evidence>
<feature type="transmembrane region" description="Helical" evidence="1">
    <location>
        <begin position="88"/>
        <end position="109"/>
    </location>
</feature>
<sequence length="142" mass="15061">MNIEAGAAASALITIFGPPLGAGVTAFALTCLFRRPRSRGEAGSRLLCAVAMAGIIGPFLLVALHSWWPSLFVSAGLVMKLCGIPAALGILFVAVPVLVLAGLPSWWLLGGVVRWLDRRKDKDIGQMARDAARVVRDVRKSL</sequence>
<gene>
    <name evidence="2" type="ORF">IP91_02795</name>
</gene>
<accession>A0A562R8L9</accession>
<dbReference type="OrthoDB" id="8656040at2"/>
<organism evidence="2 3">
    <name type="scientific">Pseudoduganella lurida</name>
    <dbReference type="NCBI Taxonomy" id="1036180"/>
    <lineage>
        <taxon>Bacteria</taxon>
        <taxon>Pseudomonadati</taxon>
        <taxon>Pseudomonadota</taxon>
        <taxon>Betaproteobacteria</taxon>
        <taxon>Burkholderiales</taxon>
        <taxon>Oxalobacteraceae</taxon>
        <taxon>Telluria group</taxon>
        <taxon>Pseudoduganella</taxon>
    </lineage>
</organism>
<dbReference type="AlphaFoldDB" id="A0A562R8L9"/>
<proteinExistence type="predicted"/>
<dbReference type="EMBL" id="VLLB01000004">
    <property type="protein sequence ID" value="TWI65387.1"/>
    <property type="molecule type" value="Genomic_DNA"/>
</dbReference>
<keyword evidence="1" id="KW-0472">Membrane</keyword>
<keyword evidence="1" id="KW-0812">Transmembrane</keyword>
<protein>
    <submittedName>
        <fullName evidence="2">Uncharacterized protein</fullName>
    </submittedName>
</protein>
<comment type="caution">
    <text evidence="2">The sequence shown here is derived from an EMBL/GenBank/DDBJ whole genome shotgun (WGS) entry which is preliminary data.</text>
</comment>
<feature type="transmembrane region" description="Helical" evidence="1">
    <location>
        <begin position="6"/>
        <end position="33"/>
    </location>
</feature>
<keyword evidence="3" id="KW-1185">Reference proteome</keyword>